<dbReference type="GO" id="GO:0006533">
    <property type="term" value="P:L-aspartate catabolic process"/>
    <property type="evidence" value="ECO:0007669"/>
    <property type="project" value="TreeGrafter"/>
</dbReference>
<dbReference type="OrthoDB" id="6752799at2759"/>
<evidence type="ECO:0000256" key="4">
    <source>
        <dbReference type="ARBA" id="ARBA00022576"/>
    </source>
</evidence>
<keyword evidence="11" id="KW-1185">Reference proteome</keyword>
<keyword evidence="7" id="KW-0175">Coiled coil</keyword>
<evidence type="ECO:0000256" key="6">
    <source>
        <dbReference type="ARBA" id="ARBA00022898"/>
    </source>
</evidence>
<dbReference type="FunFam" id="3.40.640.10:FF:000066">
    <property type="entry name" value="Aspartate aminotransferase"/>
    <property type="match status" value="1"/>
</dbReference>
<dbReference type="GeneID" id="16070551"/>
<sequence length="544" mass="59361">MSTSLSSMDHHHLQACQEDMSNLVMSATSSSSSLVASDGSTSPSSQEEAPATATATTQQDAPADSGVAATTTTTTATAATSSSVKEAVVASSATAAVSDVEDNDDADDDGDDAKQKKQQQQDSDEQEPHSCSCYRSVDRAPPNAIFKLQDEYTQDEHENKSNLVLGVAVNDDGSLVYFDAVRSIEKEIYEDTQSGKISHGYPPIGGLAELSQYAAELVLGENHTFIRDHKVGGVQALSGTGSLRLVGEFLHQYHRQNSSVYLSDPTWANHKAIFTEAGFGGAIKSYRYYNRDTRGLDFDGLMEDLENANDGDIVVLHACAHNPTGVDPTLEQWTAIAALCQRKQLMPVFDCAYLGFASGDIDKDAEGMRHFANTGVEFFVCVSFSKNFGIYGQRCGSALFVSEDNEATANVVSQLKRLSRPMWSVPPLHGARIVTGVLGNPERKARWRKEVADLAERIKDIRQRLRAELEECTKDVAPKGYWDHITNQRGMFTFSGLRERQCEFLKTEHNIYMLPSGRINICGVSSSKLSRIASAIADAYCKEN</sequence>
<dbReference type="NCBIfam" id="NF006719">
    <property type="entry name" value="PRK09257.1"/>
    <property type="match status" value="1"/>
</dbReference>
<reference evidence="10" key="1">
    <citation type="submission" date="2009-08" db="EMBL/GenBank/DDBJ databases">
        <title>Annotation of Salpingoeca rosetta.</title>
        <authorList>
            <consortium name="The Broad Institute Genome Sequencing Platform"/>
            <person name="Russ C."/>
            <person name="Cuomo C."/>
            <person name="Burger G."/>
            <person name="Gray M.W."/>
            <person name="Holland P.W.H."/>
            <person name="King N."/>
            <person name="Lang F.B.F."/>
            <person name="Roger A.J."/>
            <person name="Ruiz-Trillo I."/>
            <person name="Young S.K."/>
            <person name="Zeng Q."/>
            <person name="Gargeya S."/>
            <person name="Alvarado L."/>
            <person name="Berlin A."/>
            <person name="Chapman S.B."/>
            <person name="Chen Z."/>
            <person name="Freedman E."/>
            <person name="Gellesch M."/>
            <person name="Goldberg J."/>
            <person name="Griggs A."/>
            <person name="Gujja S."/>
            <person name="Heilman E."/>
            <person name="Heiman D."/>
            <person name="Howarth C."/>
            <person name="Mehta T."/>
            <person name="Neiman D."/>
            <person name="Pearson M."/>
            <person name="Roberts A."/>
            <person name="Saif S."/>
            <person name="Shea T."/>
            <person name="Shenoy N."/>
            <person name="Sisk P."/>
            <person name="Stolte C."/>
            <person name="Sykes S."/>
            <person name="White J."/>
            <person name="Yandava C."/>
            <person name="Haas B."/>
            <person name="Nusbaum C."/>
            <person name="Birren B."/>
        </authorList>
    </citation>
    <scope>NUCLEOTIDE SEQUENCE [LARGE SCALE GENOMIC DNA]</scope>
    <source>
        <strain evidence="10">ATCC 50818</strain>
    </source>
</reference>
<dbReference type="InterPro" id="IPR000796">
    <property type="entry name" value="Asp_trans"/>
</dbReference>
<evidence type="ECO:0000313" key="10">
    <source>
        <dbReference type="EMBL" id="EGD77935.1"/>
    </source>
</evidence>
<dbReference type="InterPro" id="IPR015422">
    <property type="entry name" value="PyrdxlP-dep_Trfase_small"/>
</dbReference>
<dbReference type="InterPro" id="IPR015424">
    <property type="entry name" value="PyrdxlP-dep_Trfase"/>
</dbReference>
<dbReference type="AlphaFoldDB" id="F2ULD6"/>
<evidence type="ECO:0000256" key="7">
    <source>
        <dbReference type="SAM" id="Coils"/>
    </source>
</evidence>
<dbReference type="PANTHER" id="PTHR11879:SF22">
    <property type="entry name" value="ASPARTATE AMINOTRANSFERASE, MITOCHONDRIAL"/>
    <property type="match status" value="1"/>
</dbReference>
<dbReference type="CDD" id="cd00609">
    <property type="entry name" value="AAT_like"/>
    <property type="match status" value="1"/>
</dbReference>
<proteinExistence type="inferred from homology"/>
<feature type="compositionally biased region" description="Acidic residues" evidence="8">
    <location>
        <begin position="99"/>
        <end position="111"/>
    </location>
</feature>
<evidence type="ECO:0000259" key="9">
    <source>
        <dbReference type="Pfam" id="PF00155"/>
    </source>
</evidence>
<dbReference type="Pfam" id="PF00155">
    <property type="entry name" value="Aminotran_1_2"/>
    <property type="match status" value="1"/>
</dbReference>
<organism evidence="11">
    <name type="scientific">Salpingoeca rosetta (strain ATCC 50818 / BSB-021)</name>
    <dbReference type="NCBI Taxonomy" id="946362"/>
    <lineage>
        <taxon>Eukaryota</taxon>
        <taxon>Choanoflagellata</taxon>
        <taxon>Craspedida</taxon>
        <taxon>Salpingoecidae</taxon>
        <taxon>Salpingoeca</taxon>
    </lineage>
</organism>
<name>F2ULD6_SALR5</name>
<dbReference type="Gene3D" id="3.90.1150.10">
    <property type="entry name" value="Aspartate Aminotransferase, domain 1"/>
    <property type="match status" value="1"/>
</dbReference>
<dbReference type="GO" id="GO:0030170">
    <property type="term" value="F:pyridoxal phosphate binding"/>
    <property type="evidence" value="ECO:0007669"/>
    <property type="project" value="InterPro"/>
</dbReference>
<comment type="subunit">
    <text evidence="3">Homodimer.</text>
</comment>
<feature type="coiled-coil region" evidence="7">
    <location>
        <begin position="444"/>
        <end position="475"/>
    </location>
</feature>
<feature type="domain" description="Aminotransferase class I/classII large" evidence="9">
    <location>
        <begin position="177"/>
        <end position="536"/>
    </location>
</feature>
<dbReference type="SUPFAM" id="SSF53383">
    <property type="entry name" value="PLP-dependent transferases"/>
    <property type="match status" value="1"/>
</dbReference>
<feature type="region of interest" description="Disordered" evidence="8">
    <location>
        <begin position="1"/>
        <end position="136"/>
    </location>
</feature>
<dbReference type="InterPro" id="IPR015421">
    <property type="entry name" value="PyrdxlP-dep_Trfase_major"/>
</dbReference>
<dbReference type="OMA" id="VGACTIV"/>
<keyword evidence="4" id="KW-0032">Aminotransferase</keyword>
<dbReference type="eggNOG" id="KOG1412">
    <property type="taxonomic scope" value="Eukaryota"/>
</dbReference>
<gene>
    <name evidence="10" type="ORF">PTSG_09570</name>
</gene>
<dbReference type="FunCoup" id="F2ULD6">
    <property type="interactions" value="1167"/>
</dbReference>
<dbReference type="STRING" id="946362.F2ULD6"/>
<keyword evidence="5" id="KW-0808">Transferase</keyword>
<protein>
    <submittedName>
        <fullName evidence="10">Glutamic-oxaloacetic transaminase 1</fullName>
    </submittedName>
</protein>
<comment type="cofactor">
    <cofactor evidence="1">
        <name>pyridoxal 5'-phosphate</name>
        <dbReference type="ChEBI" id="CHEBI:597326"/>
    </cofactor>
</comment>
<feature type="compositionally biased region" description="Low complexity" evidence="8">
    <location>
        <begin position="20"/>
        <end position="42"/>
    </location>
</feature>
<evidence type="ECO:0000256" key="5">
    <source>
        <dbReference type="ARBA" id="ARBA00022679"/>
    </source>
</evidence>
<dbReference type="KEGG" id="sre:PTSG_09570"/>
<dbReference type="GO" id="GO:0005739">
    <property type="term" value="C:mitochondrion"/>
    <property type="evidence" value="ECO:0007669"/>
    <property type="project" value="TreeGrafter"/>
</dbReference>
<dbReference type="GO" id="GO:0004069">
    <property type="term" value="F:L-aspartate:2-oxoglutarate aminotransferase activity"/>
    <property type="evidence" value="ECO:0007669"/>
    <property type="project" value="UniProtKB-EC"/>
</dbReference>
<evidence type="ECO:0000313" key="11">
    <source>
        <dbReference type="Proteomes" id="UP000007799"/>
    </source>
</evidence>
<accession>F2ULD6</accession>
<dbReference type="RefSeq" id="XP_004989998.1">
    <property type="nucleotide sequence ID" value="XM_004989941.1"/>
</dbReference>
<evidence type="ECO:0000256" key="3">
    <source>
        <dbReference type="ARBA" id="ARBA00011738"/>
    </source>
</evidence>
<evidence type="ECO:0000256" key="1">
    <source>
        <dbReference type="ARBA" id="ARBA00001933"/>
    </source>
</evidence>
<dbReference type="Gene3D" id="3.40.640.10">
    <property type="entry name" value="Type I PLP-dependent aspartate aminotransferase-like (Major domain)"/>
    <property type="match status" value="1"/>
</dbReference>
<comment type="similarity">
    <text evidence="2">Belongs to the class-I pyridoxal-phosphate-dependent aminotransferase family.</text>
</comment>
<dbReference type="EMBL" id="GL832980">
    <property type="protein sequence ID" value="EGD77935.1"/>
    <property type="molecule type" value="Genomic_DNA"/>
</dbReference>
<dbReference type="PRINTS" id="PR00799">
    <property type="entry name" value="TRANSAMINASE"/>
</dbReference>
<dbReference type="InParanoid" id="F2ULD6"/>
<feature type="compositionally biased region" description="Low complexity" evidence="8">
    <location>
        <begin position="49"/>
        <end position="98"/>
    </location>
</feature>
<dbReference type="InterPro" id="IPR004839">
    <property type="entry name" value="Aminotransferase_I/II_large"/>
</dbReference>
<evidence type="ECO:0000256" key="8">
    <source>
        <dbReference type="SAM" id="MobiDB-lite"/>
    </source>
</evidence>
<dbReference type="Proteomes" id="UP000007799">
    <property type="component" value="Unassembled WGS sequence"/>
</dbReference>
<evidence type="ECO:0000256" key="2">
    <source>
        <dbReference type="ARBA" id="ARBA00007441"/>
    </source>
</evidence>
<dbReference type="PANTHER" id="PTHR11879">
    <property type="entry name" value="ASPARTATE AMINOTRANSFERASE"/>
    <property type="match status" value="1"/>
</dbReference>
<keyword evidence="6" id="KW-0663">Pyridoxal phosphate</keyword>